<protein>
    <submittedName>
        <fullName evidence="2">DUF2512 family protein</fullName>
    </submittedName>
</protein>
<dbReference type="RefSeq" id="WP_173219924.1">
    <property type="nucleotide sequence ID" value="NZ_CP048104.1"/>
</dbReference>
<keyword evidence="1" id="KW-1133">Transmembrane helix</keyword>
<dbReference type="AlphaFoldDB" id="A0A7D4B118"/>
<sequence length="112" mass="12547">MNWFLKIMMYAAVLYGIDSVLGGVHYPTIEAFMAVVIFLATVGHFADQWVLHRLGNIKSVLSGSVFMVLVVWGSQFLFPGSVIMFWAALLTGLILGLVEYFMHKEILATDPY</sequence>
<dbReference type="EMBL" id="CP048104">
    <property type="protein sequence ID" value="QKG83346.1"/>
    <property type="molecule type" value="Genomic_DNA"/>
</dbReference>
<proteinExistence type="predicted"/>
<evidence type="ECO:0000313" key="2">
    <source>
        <dbReference type="EMBL" id="QKG83346.1"/>
    </source>
</evidence>
<keyword evidence="3" id="KW-1185">Reference proteome</keyword>
<dbReference type="Proteomes" id="UP000503088">
    <property type="component" value="Chromosome"/>
</dbReference>
<name>A0A7D4B118_9BACL</name>
<evidence type="ECO:0000313" key="3">
    <source>
        <dbReference type="Proteomes" id="UP000503088"/>
    </source>
</evidence>
<dbReference type="KEGG" id="kpul:GXN76_01915"/>
<reference evidence="2 3" key="1">
    <citation type="submission" date="2020-01" db="EMBL/GenBank/DDBJ databases">
        <authorList>
            <person name="Gulvik C.A."/>
            <person name="Batra D.G."/>
        </authorList>
    </citation>
    <scope>NUCLEOTIDE SEQUENCE [LARGE SCALE GENOMIC DNA]</scope>
    <source>
        <strain evidence="2 3">W9323</strain>
    </source>
</reference>
<dbReference type="InterPro" id="IPR019649">
    <property type="entry name" value="DUF2512"/>
</dbReference>
<feature type="transmembrane region" description="Helical" evidence="1">
    <location>
        <begin position="60"/>
        <end position="77"/>
    </location>
</feature>
<gene>
    <name evidence="2" type="ORF">GXN76_01915</name>
</gene>
<keyword evidence="1" id="KW-0472">Membrane</keyword>
<keyword evidence="1" id="KW-0812">Transmembrane</keyword>
<accession>A0A7D4B118</accession>
<dbReference type="Pfam" id="PF10710">
    <property type="entry name" value="DUF2512"/>
    <property type="match status" value="1"/>
</dbReference>
<feature type="transmembrane region" description="Helical" evidence="1">
    <location>
        <begin position="83"/>
        <end position="102"/>
    </location>
</feature>
<feature type="transmembrane region" description="Helical" evidence="1">
    <location>
        <begin position="32"/>
        <end position="51"/>
    </location>
</feature>
<organism evidence="2 3">
    <name type="scientific">Kroppenstedtia pulmonis</name>
    <dbReference type="NCBI Taxonomy" id="1380685"/>
    <lineage>
        <taxon>Bacteria</taxon>
        <taxon>Bacillati</taxon>
        <taxon>Bacillota</taxon>
        <taxon>Bacilli</taxon>
        <taxon>Bacillales</taxon>
        <taxon>Thermoactinomycetaceae</taxon>
        <taxon>Kroppenstedtia</taxon>
    </lineage>
</organism>
<evidence type="ECO:0000256" key="1">
    <source>
        <dbReference type="SAM" id="Phobius"/>
    </source>
</evidence>